<proteinExistence type="predicted"/>
<evidence type="ECO:0000313" key="1">
    <source>
        <dbReference type="EMBL" id="DAD72764.1"/>
    </source>
</evidence>
<reference evidence="1" key="1">
    <citation type="journal article" date="2021" name="Proc. Natl. Acad. Sci. U.S.A.">
        <title>A Catalog of Tens of Thousands of Viruses from Human Metagenomes Reveals Hidden Associations with Chronic Diseases.</title>
        <authorList>
            <person name="Tisza M.J."/>
            <person name="Buck C.B."/>
        </authorList>
    </citation>
    <scope>NUCLEOTIDE SEQUENCE</scope>
    <source>
        <strain evidence="1">CtH8e11</strain>
    </source>
</reference>
<accession>A0A8S5LRW3</accession>
<organism evidence="1">
    <name type="scientific">Siphoviridae sp. ctH8e11</name>
    <dbReference type="NCBI Taxonomy" id="2827567"/>
    <lineage>
        <taxon>Viruses</taxon>
        <taxon>Duplodnaviria</taxon>
        <taxon>Heunggongvirae</taxon>
        <taxon>Uroviricota</taxon>
        <taxon>Caudoviricetes</taxon>
    </lineage>
</organism>
<sequence length="265" mass="29767">MSEKSKEAIKEENPQKTCFVIMPISDVDGYEKGHFDRVYKYLIKPACEAAGYKVDRADDTSKANMIIVDILQKAVKYDMAICDISSRNANVFYELGFRQAFNMKTVLVKDKKTVMPFDISSIRTLSYSETLRIDEVEKGRADIQKALEETEKANSNDVNSLMNLLSINKAEIPKQQELSVDTSIILNAINDLKTKSNSIEDTYIINNEEISIGDEVIFTYEGNPGQLGRLIGVNSKQYIIATPDIGIICIDKNSKQGYSLTLSIF</sequence>
<keyword evidence="1" id="KW-0378">Hydrolase</keyword>
<dbReference type="EMBL" id="BK015905">
    <property type="protein sequence ID" value="DAD72764.1"/>
    <property type="molecule type" value="Genomic_DNA"/>
</dbReference>
<protein>
    <submittedName>
        <fullName evidence="1">CMP/hydroxymethyl CMP hydrolase</fullName>
    </submittedName>
</protein>
<name>A0A8S5LRW3_9CAUD</name>
<dbReference type="GO" id="GO:0016787">
    <property type="term" value="F:hydrolase activity"/>
    <property type="evidence" value="ECO:0007669"/>
    <property type="project" value="UniProtKB-KW"/>
</dbReference>